<dbReference type="PROSITE" id="PS51257">
    <property type="entry name" value="PROKAR_LIPOPROTEIN"/>
    <property type="match status" value="1"/>
</dbReference>
<dbReference type="SUPFAM" id="SSF56281">
    <property type="entry name" value="Metallo-hydrolase/oxidoreductase"/>
    <property type="match status" value="1"/>
</dbReference>
<keyword evidence="4" id="KW-1185">Reference proteome</keyword>
<feature type="domain" description="Metallo-beta-lactamase" evidence="2">
    <location>
        <begin position="88"/>
        <end position="166"/>
    </location>
</feature>
<sequence>MLLARLALSCFAAMALWSVSACMDGSTTPGAQQPSANIQPAETRPQVFGVNNFKPLPAAPQVDPVTQAARDRILGPNAVDQSTVKLWWVGVSSFIVAGQGHVFLLDAWEIVGLHANYVPIGREELAAIKPEAILVGHGHFDHAADVGYVAGHSGAVVVAGSTVCDLARQRAADAGLNATFPCVNLGDDTNTQPGSLQSLKLWEDLPEVTILRHTHSAAEPTDLLSGGRPLVFIPDVLTYPTYLNTSPQETAAFLGSLRDDGGVGQPDGGTWAYHFQFGDFTLFWHDSAGVMKAGNPDSLAIQQAIARLPGCVDVQLNAIVGFGMVTSAYRDALAYVAAAHPKLALPTHHDAWAPGIGGGAKAYEQTWREAVASLPSPPALDYLTDPMDYMKPRVFNINDPRWSGGCR</sequence>
<comment type="caution">
    <text evidence="3">The sequence shown here is derived from an EMBL/GenBank/DDBJ whole genome shotgun (WGS) entry which is preliminary data.</text>
</comment>
<reference evidence="3 4" key="1">
    <citation type="submission" date="2022-07" db="EMBL/GenBank/DDBJ databases">
        <authorList>
            <person name="Xamxidin M."/>
            <person name="Wu M."/>
        </authorList>
    </citation>
    <scope>NUCLEOTIDE SEQUENCE [LARGE SCALE GENOMIC DNA]</scope>
    <source>
        <strain evidence="3 4">NBRC 111650</strain>
    </source>
</reference>
<evidence type="ECO:0000256" key="1">
    <source>
        <dbReference type="SAM" id="SignalP"/>
    </source>
</evidence>
<dbReference type="InterPro" id="IPR001279">
    <property type="entry name" value="Metallo-B-lactamas"/>
</dbReference>
<gene>
    <name evidence="3" type="ORF">NQT62_03545</name>
</gene>
<name>A0ABT1WDR1_9BURK</name>
<proteinExistence type="predicted"/>
<dbReference type="EMBL" id="JANIGO010000001">
    <property type="protein sequence ID" value="MCQ8895514.1"/>
    <property type="molecule type" value="Genomic_DNA"/>
</dbReference>
<dbReference type="RefSeq" id="WP_256763193.1">
    <property type="nucleotide sequence ID" value="NZ_JANIGO010000001.1"/>
</dbReference>
<keyword evidence="1" id="KW-0732">Signal</keyword>
<feature type="chain" id="PRO_5047018476" evidence="1">
    <location>
        <begin position="22"/>
        <end position="407"/>
    </location>
</feature>
<dbReference type="PANTHER" id="PTHR43546:SF3">
    <property type="entry name" value="UPF0173 METAL-DEPENDENT HYDROLASE MJ1163"/>
    <property type="match status" value="1"/>
</dbReference>
<evidence type="ECO:0000313" key="4">
    <source>
        <dbReference type="Proteomes" id="UP001204142"/>
    </source>
</evidence>
<dbReference type="CDD" id="cd06262">
    <property type="entry name" value="metallo-hydrolase-like_MBL-fold"/>
    <property type="match status" value="1"/>
</dbReference>
<dbReference type="Proteomes" id="UP001204142">
    <property type="component" value="Unassembled WGS sequence"/>
</dbReference>
<organism evidence="3 4">
    <name type="scientific">Limnobacter humi</name>
    <dbReference type="NCBI Taxonomy" id="1778671"/>
    <lineage>
        <taxon>Bacteria</taxon>
        <taxon>Pseudomonadati</taxon>
        <taxon>Pseudomonadota</taxon>
        <taxon>Betaproteobacteria</taxon>
        <taxon>Burkholderiales</taxon>
        <taxon>Burkholderiaceae</taxon>
        <taxon>Limnobacter</taxon>
    </lineage>
</organism>
<evidence type="ECO:0000259" key="2">
    <source>
        <dbReference type="Pfam" id="PF00753"/>
    </source>
</evidence>
<protein>
    <submittedName>
        <fullName evidence="3">MBL fold metallo-hydrolase</fullName>
    </submittedName>
</protein>
<dbReference type="InterPro" id="IPR050114">
    <property type="entry name" value="UPF0173_UPF0282_UlaG_hydrolase"/>
</dbReference>
<dbReference type="Pfam" id="PF00753">
    <property type="entry name" value="Lactamase_B"/>
    <property type="match status" value="1"/>
</dbReference>
<feature type="signal peptide" evidence="1">
    <location>
        <begin position="1"/>
        <end position="21"/>
    </location>
</feature>
<dbReference type="PANTHER" id="PTHR43546">
    <property type="entry name" value="UPF0173 METAL-DEPENDENT HYDROLASE MJ1163-RELATED"/>
    <property type="match status" value="1"/>
</dbReference>
<evidence type="ECO:0000313" key="3">
    <source>
        <dbReference type="EMBL" id="MCQ8895514.1"/>
    </source>
</evidence>
<dbReference type="Gene3D" id="3.60.15.10">
    <property type="entry name" value="Ribonuclease Z/Hydroxyacylglutathione hydrolase-like"/>
    <property type="match status" value="1"/>
</dbReference>
<dbReference type="InterPro" id="IPR036866">
    <property type="entry name" value="RibonucZ/Hydroxyglut_hydro"/>
</dbReference>
<accession>A0ABT1WDR1</accession>